<feature type="transmembrane region" description="Helical" evidence="8">
    <location>
        <begin position="22"/>
        <end position="46"/>
    </location>
</feature>
<comment type="subcellular location">
    <subcellularLocation>
        <location evidence="1 8">Cell membrane</location>
        <topology evidence="1 8">Multi-pass membrane protein</topology>
    </subcellularLocation>
</comment>
<dbReference type="EMBL" id="CP063767">
    <property type="protein sequence ID" value="QOY60716.1"/>
    <property type="molecule type" value="Genomic_DNA"/>
</dbReference>
<dbReference type="CDD" id="cd06261">
    <property type="entry name" value="TM_PBP2"/>
    <property type="match status" value="1"/>
</dbReference>
<keyword evidence="3 8" id="KW-0813">Transport</keyword>
<keyword evidence="6 8" id="KW-1133">Transmembrane helix</keyword>
<dbReference type="InterPro" id="IPR051322">
    <property type="entry name" value="AA_ABC_Transporter_Permease"/>
</dbReference>
<dbReference type="RefSeq" id="WP_194371441.1">
    <property type="nucleotide sequence ID" value="NZ_CP063767.1"/>
</dbReference>
<dbReference type="GO" id="GO:0005886">
    <property type="term" value="C:plasma membrane"/>
    <property type="evidence" value="ECO:0007669"/>
    <property type="project" value="UniProtKB-SubCell"/>
</dbReference>
<dbReference type="AlphaFoldDB" id="A0A7S7M8N4"/>
<proteinExistence type="inferred from homology"/>
<evidence type="ECO:0000256" key="5">
    <source>
        <dbReference type="ARBA" id="ARBA00022692"/>
    </source>
</evidence>
<evidence type="ECO:0000256" key="3">
    <source>
        <dbReference type="ARBA" id="ARBA00022448"/>
    </source>
</evidence>
<evidence type="ECO:0000256" key="4">
    <source>
        <dbReference type="ARBA" id="ARBA00022475"/>
    </source>
</evidence>
<evidence type="ECO:0000256" key="8">
    <source>
        <dbReference type="RuleBase" id="RU363032"/>
    </source>
</evidence>
<sequence>MDLSAFLVQYAGLLGQGTLDTLVMVIGSTAWAHLVGIALGVLLVVLAPRGLHPHRRAYAVLGWAINMLRSLPFIILMVFISPFTRAVVGTSLGVRAAIVPLVVSAGPFVARMVEQSLAEVDSRLVEAAASMGASTWEIIVKVYLREGLPSLLRGLPIVTITILGYSAMAGVTGAGGLGDIAIRYGYQRYQNDVMVATILILVVLVQLIQTIGNLLVRIFDRRMRS</sequence>
<comment type="similarity">
    <text evidence="2">Belongs to the binding-protein-dependent transport system permease family. CysTW subfamily.</text>
</comment>
<dbReference type="SUPFAM" id="SSF161098">
    <property type="entry name" value="MetI-like"/>
    <property type="match status" value="1"/>
</dbReference>
<evidence type="ECO:0000256" key="7">
    <source>
        <dbReference type="ARBA" id="ARBA00023136"/>
    </source>
</evidence>
<accession>A0A7S7M8N4</accession>
<evidence type="ECO:0000256" key="2">
    <source>
        <dbReference type="ARBA" id="ARBA00007069"/>
    </source>
</evidence>
<dbReference type="Gene3D" id="1.10.3720.10">
    <property type="entry name" value="MetI-like"/>
    <property type="match status" value="1"/>
</dbReference>
<feature type="transmembrane region" description="Helical" evidence="8">
    <location>
        <begin position="193"/>
        <end position="216"/>
    </location>
</feature>
<evidence type="ECO:0000256" key="6">
    <source>
        <dbReference type="ARBA" id="ARBA00022989"/>
    </source>
</evidence>
<dbReference type="PANTHER" id="PTHR30450:SF1">
    <property type="entry name" value="D-METHIONINE TRANSPORT SYSTEM PERMEASE PROTEIN METI-RELATED"/>
    <property type="match status" value="1"/>
</dbReference>
<dbReference type="InterPro" id="IPR000515">
    <property type="entry name" value="MetI-like"/>
</dbReference>
<dbReference type="KEGG" id="tio:INP52_00360"/>
<keyword evidence="4" id="KW-1003">Cell membrane</keyword>
<feature type="transmembrane region" description="Helical" evidence="8">
    <location>
        <begin position="151"/>
        <end position="173"/>
    </location>
</feature>
<dbReference type="Pfam" id="PF00528">
    <property type="entry name" value="BPD_transp_1"/>
    <property type="match status" value="1"/>
</dbReference>
<organism evidence="10 11">
    <name type="scientific">Thermophilibacter immobilis</name>
    <dbReference type="NCBI Taxonomy" id="2779519"/>
    <lineage>
        <taxon>Bacteria</taxon>
        <taxon>Bacillati</taxon>
        <taxon>Actinomycetota</taxon>
        <taxon>Coriobacteriia</taxon>
        <taxon>Coriobacteriales</taxon>
        <taxon>Atopobiaceae</taxon>
        <taxon>Thermophilibacter</taxon>
    </lineage>
</organism>
<feature type="domain" description="ABC transmembrane type-1" evidence="9">
    <location>
        <begin position="18"/>
        <end position="212"/>
    </location>
</feature>
<evidence type="ECO:0000259" key="9">
    <source>
        <dbReference type="PROSITE" id="PS50928"/>
    </source>
</evidence>
<keyword evidence="5 8" id="KW-0812">Transmembrane</keyword>
<keyword evidence="11" id="KW-1185">Reference proteome</keyword>
<dbReference type="PANTHER" id="PTHR30450">
    <property type="entry name" value="ABC TRANSPORTER PERMEASE"/>
    <property type="match status" value="1"/>
</dbReference>
<dbReference type="PROSITE" id="PS50928">
    <property type="entry name" value="ABC_TM1"/>
    <property type="match status" value="1"/>
</dbReference>
<protein>
    <submittedName>
        <fullName evidence="10">ABC transporter permease</fullName>
    </submittedName>
</protein>
<dbReference type="InterPro" id="IPR035906">
    <property type="entry name" value="MetI-like_sf"/>
</dbReference>
<dbReference type="FunFam" id="1.10.3720.10:FF:000002">
    <property type="entry name" value="D-methionine ABC transporter permease MetI"/>
    <property type="match status" value="1"/>
</dbReference>
<reference evidence="10 11" key="1">
    <citation type="submission" date="2020-10" db="EMBL/GenBank/DDBJ databases">
        <title>Olsenella immobilis sp.nov., isolated from the mud in a fermentation cellar used for the production of Chinese strong-flavoured liquor.</title>
        <authorList>
            <person name="Lu L."/>
        </authorList>
    </citation>
    <scope>NUCLEOTIDE SEQUENCE [LARGE SCALE GENOMIC DNA]</scope>
    <source>
        <strain evidence="10 11">LZLJ-2</strain>
    </source>
</reference>
<evidence type="ECO:0000313" key="10">
    <source>
        <dbReference type="EMBL" id="QOY60716.1"/>
    </source>
</evidence>
<feature type="transmembrane region" description="Helical" evidence="8">
    <location>
        <begin position="92"/>
        <end position="113"/>
    </location>
</feature>
<name>A0A7S7M8N4_9ACTN</name>
<gene>
    <name evidence="10" type="ORF">INP52_00360</name>
</gene>
<dbReference type="Proteomes" id="UP000593735">
    <property type="component" value="Chromosome"/>
</dbReference>
<evidence type="ECO:0000256" key="1">
    <source>
        <dbReference type="ARBA" id="ARBA00004651"/>
    </source>
</evidence>
<keyword evidence="7 8" id="KW-0472">Membrane</keyword>
<evidence type="ECO:0000313" key="11">
    <source>
        <dbReference type="Proteomes" id="UP000593735"/>
    </source>
</evidence>
<dbReference type="GO" id="GO:0048473">
    <property type="term" value="P:D-methionine transmembrane transport"/>
    <property type="evidence" value="ECO:0007669"/>
    <property type="project" value="TreeGrafter"/>
</dbReference>
<feature type="transmembrane region" description="Helical" evidence="8">
    <location>
        <begin position="58"/>
        <end position="80"/>
    </location>
</feature>